<dbReference type="AlphaFoldDB" id="A0A8J8NNF2"/>
<keyword evidence="5" id="KW-1185">Reference proteome</keyword>
<sequence>MVSSGSKLSHISTQSKRESVKVVAQSAEETKVEPIEPIIAAQTVEEAIESKPQQEEEVVIDHFQEYQHVYKIIMIGSSFTGKTSLIHRFVTDSFNTSYMTTVGVDLKSVTLAIQDTLARVNIWDTTGQEKFKSLTKAYFRNCHGAVAVFDLTKRDTFYSLESSIKEFRMNCPLEAQDNIVLVGNKLDLQDQRQIFTDEAHDMCRRLNLCGYFETSANSNINVDMFFYTVALGAFHIEQQIKTEQKLHQDNFFTKINTPAEGTAKQQSGAKSKSNVIVLDKPKGKKKGKQSGCKC</sequence>
<dbReference type="SMART" id="SM00174">
    <property type="entry name" value="RHO"/>
    <property type="match status" value="1"/>
</dbReference>
<dbReference type="NCBIfam" id="TIGR00231">
    <property type="entry name" value="small_GTP"/>
    <property type="match status" value="1"/>
</dbReference>
<dbReference type="EMBL" id="RRYP01011040">
    <property type="protein sequence ID" value="TNV77999.1"/>
    <property type="molecule type" value="Genomic_DNA"/>
</dbReference>
<dbReference type="SUPFAM" id="SSF52540">
    <property type="entry name" value="P-loop containing nucleoside triphosphate hydrolases"/>
    <property type="match status" value="1"/>
</dbReference>
<dbReference type="OrthoDB" id="10450999at2759"/>
<evidence type="ECO:0000256" key="3">
    <source>
        <dbReference type="SAM" id="MobiDB-lite"/>
    </source>
</evidence>
<dbReference type="PANTHER" id="PTHR47977">
    <property type="entry name" value="RAS-RELATED PROTEIN RAB"/>
    <property type="match status" value="1"/>
</dbReference>
<dbReference type="InterPro" id="IPR001806">
    <property type="entry name" value="Small_GTPase"/>
</dbReference>
<dbReference type="SMART" id="SM00176">
    <property type="entry name" value="RAN"/>
    <property type="match status" value="1"/>
</dbReference>
<dbReference type="InterPro" id="IPR005225">
    <property type="entry name" value="Small_GTP-bd"/>
</dbReference>
<feature type="region of interest" description="Disordered" evidence="3">
    <location>
        <begin position="262"/>
        <end position="294"/>
    </location>
</feature>
<accession>A0A8J8NNF2</accession>
<comment type="caution">
    <text evidence="4">The sequence shown here is derived from an EMBL/GenBank/DDBJ whole genome shotgun (WGS) entry which is preliminary data.</text>
</comment>
<name>A0A8J8NNF2_HALGN</name>
<feature type="compositionally biased region" description="Polar residues" evidence="3">
    <location>
        <begin position="263"/>
        <end position="274"/>
    </location>
</feature>
<dbReference type="Proteomes" id="UP000785679">
    <property type="component" value="Unassembled WGS sequence"/>
</dbReference>
<dbReference type="PROSITE" id="PS51417">
    <property type="entry name" value="ARF"/>
    <property type="match status" value="1"/>
</dbReference>
<gene>
    <name evidence="4" type="ORF">FGO68_gene15828</name>
</gene>
<proteinExistence type="predicted"/>
<dbReference type="SMART" id="SM00175">
    <property type="entry name" value="RAB"/>
    <property type="match status" value="1"/>
</dbReference>
<dbReference type="Gene3D" id="3.40.50.300">
    <property type="entry name" value="P-loop containing nucleotide triphosphate hydrolases"/>
    <property type="match status" value="1"/>
</dbReference>
<dbReference type="GO" id="GO:0003924">
    <property type="term" value="F:GTPase activity"/>
    <property type="evidence" value="ECO:0007669"/>
    <property type="project" value="InterPro"/>
</dbReference>
<evidence type="ECO:0000313" key="5">
    <source>
        <dbReference type="Proteomes" id="UP000785679"/>
    </source>
</evidence>
<dbReference type="InterPro" id="IPR050227">
    <property type="entry name" value="Rab"/>
</dbReference>
<evidence type="ECO:0000256" key="2">
    <source>
        <dbReference type="ARBA" id="ARBA00023134"/>
    </source>
</evidence>
<keyword evidence="2" id="KW-0342">GTP-binding</keyword>
<dbReference type="FunFam" id="3.40.50.300:FF:001329">
    <property type="entry name" value="Small GTP-binding protein, putative"/>
    <property type="match status" value="1"/>
</dbReference>
<keyword evidence="1" id="KW-0547">Nucleotide-binding</keyword>
<dbReference type="InterPro" id="IPR027417">
    <property type="entry name" value="P-loop_NTPase"/>
</dbReference>
<evidence type="ECO:0000256" key="1">
    <source>
        <dbReference type="ARBA" id="ARBA00022741"/>
    </source>
</evidence>
<dbReference type="PRINTS" id="PR00449">
    <property type="entry name" value="RASTRNSFRMNG"/>
</dbReference>
<reference evidence="4" key="1">
    <citation type="submission" date="2019-06" db="EMBL/GenBank/DDBJ databases">
        <authorList>
            <person name="Zheng W."/>
        </authorList>
    </citation>
    <scope>NUCLEOTIDE SEQUENCE</scope>
    <source>
        <strain evidence="4">QDHG01</strain>
    </source>
</reference>
<dbReference type="PROSITE" id="PS51419">
    <property type="entry name" value="RAB"/>
    <property type="match status" value="1"/>
</dbReference>
<evidence type="ECO:0000313" key="4">
    <source>
        <dbReference type="EMBL" id="TNV77999.1"/>
    </source>
</evidence>
<dbReference type="GO" id="GO:0005525">
    <property type="term" value="F:GTP binding"/>
    <property type="evidence" value="ECO:0007669"/>
    <property type="project" value="UniProtKB-KW"/>
</dbReference>
<dbReference type="SMART" id="SM00173">
    <property type="entry name" value="RAS"/>
    <property type="match status" value="1"/>
</dbReference>
<dbReference type="PROSITE" id="PS51421">
    <property type="entry name" value="RAS"/>
    <property type="match status" value="1"/>
</dbReference>
<dbReference type="Pfam" id="PF00071">
    <property type="entry name" value="Ras"/>
    <property type="match status" value="1"/>
</dbReference>
<organism evidence="4 5">
    <name type="scientific">Halteria grandinella</name>
    <dbReference type="NCBI Taxonomy" id="5974"/>
    <lineage>
        <taxon>Eukaryota</taxon>
        <taxon>Sar</taxon>
        <taxon>Alveolata</taxon>
        <taxon>Ciliophora</taxon>
        <taxon>Intramacronucleata</taxon>
        <taxon>Spirotrichea</taxon>
        <taxon>Stichotrichia</taxon>
        <taxon>Sporadotrichida</taxon>
        <taxon>Halteriidae</taxon>
        <taxon>Halteria</taxon>
    </lineage>
</organism>
<dbReference type="CDD" id="cd00154">
    <property type="entry name" value="Rab"/>
    <property type="match status" value="1"/>
</dbReference>
<protein>
    <submittedName>
        <fullName evidence="4">Uncharacterized protein</fullName>
    </submittedName>
</protein>